<comment type="caution">
    <text evidence="4">The sequence shown here is derived from an EMBL/GenBank/DDBJ whole genome shotgun (WGS) entry which is preliminary data.</text>
</comment>
<dbReference type="AlphaFoldDB" id="A0A8J6T5F0"/>
<dbReference type="SUPFAM" id="SSF54637">
    <property type="entry name" value="Thioesterase/thiol ester dehydrase-isomerase"/>
    <property type="match status" value="1"/>
</dbReference>
<dbReference type="Gene3D" id="3.10.129.10">
    <property type="entry name" value="Hotdog Thioesterase"/>
    <property type="match status" value="1"/>
</dbReference>
<dbReference type="InterPro" id="IPR006683">
    <property type="entry name" value="Thioestr_dom"/>
</dbReference>
<protein>
    <submittedName>
        <fullName evidence="4">PaaI family thioesterase</fullName>
    </submittedName>
</protein>
<gene>
    <name evidence="4" type="ORF">H8E19_18605</name>
</gene>
<evidence type="ECO:0000313" key="4">
    <source>
        <dbReference type="EMBL" id="MBC8179420.1"/>
    </source>
</evidence>
<comment type="similarity">
    <text evidence="1">Belongs to the thioesterase PaaI family.</text>
</comment>
<evidence type="ECO:0000313" key="5">
    <source>
        <dbReference type="Proteomes" id="UP000650524"/>
    </source>
</evidence>
<dbReference type="GO" id="GO:0047617">
    <property type="term" value="F:fatty acyl-CoA hydrolase activity"/>
    <property type="evidence" value="ECO:0007669"/>
    <property type="project" value="InterPro"/>
</dbReference>
<evidence type="ECO:0000256" key="2">
    <source>
        <dbReference type="ARBA" id="ARBA00022801"/>
    </source>
</evidence>
<reference evidence="4 5" key="1">
    <citation type="submission" date="2020-08" db="EMBL/GenBank/DDBJ databases">
        <title>Bridging the membrane lipid divide: bacteria of the FCB group superphylum have the potential to synthesize archaeal ether lipids.</title>
        <authorList>
            <person name="Villanueva L."/>
            <person name="Von Meijenfeldt F.A.B."/>
            <person name="Westbye A.B."/>
            <person name="Yadav S."/>
            <person name="Hopmans E.C."/>
            <person name="Dutilh B.E."/>
            <person name="Sinninghe Damste J.S."/>
        </authorList>
    </citation>
    <scope>NUCLEOTIDE SEQUENCE [LARGE SCALE GENOMIC DNA]</scope>
    <source>
        <strain evidence="4">NIOZ-UU27</strain>
    </source>
</reference>
<dbReference type="Proteomes" id="UP000650524">
    <property type="component" value="Unassembled WGS sequence"/>
</dbReference>
<sequence length="162" mass="17797">MTNLNPEFIKSIGAKVNNSPFYELTSIKLKEIAWGECIMEVIVQQKHLQPYGMVHGGVFASLVDAAAYWAVFTQIDDEAKMITVEIKVNYLAPASTGRLIAKGKSIKVGRTLCLGEVAIENGEGKILAHGTATMMVLPDLEIEGDFDLPSKRIQPRKPDHTL</sequence>
<dbReference type="NCBIfam" id="TIGR00369">
    <property type="entry name" value="unchar_dom_1"/>
    <property type="match status" value="1"/>
</dbReference>
<feature type="domain" description="Thioesterase" evidence="3">
    <location>
        <begin position="51"/>
        <end position="126"/>
    </location>
</feature>
<dbReference type="InterPro" id="IPR039298">
    <property type="entry name" value="ACOT13"/>
</dbReference>
<organism evidence="4 5">
    <name type="scientific">Candidatus Desulfacyla euxinica</name>
    <dbReference type="NCBI Taxonomy" id="2841693"/>
    <lineage>
        <taxon>Bacteria</taxon>
        <taxon>Deltaproteobacteria</taxon>
        <taxon>Candidatus Desulfacyla</taxon>
    </lineage>
</organism>
<dbReference type="Pfam" id="PF03061">
    <property type="entry name" value="4HBT"/>
    <property type="match status" value="1"/>
</dbReference>
<dbReference type="InterPro" id="IPR029069">
    <property type="entry name" value="HotDog_dom_sf"/>
</dbReference>
<proteinExistence type="inferred from homology"/>
<evidence type="ECO:0000256" key="1">
    <source>
        <dbReference type="ARBA" id="ARBA00008324"/>
    </source>
</evidence>
<dbReference type="InterPro" id="IPR003736">
    <property type="entry name" value="PAAI_dom"/>
</dbReference>
<keyword evidence="2" id="KW-0378">Hydrolase</keyword>
<name>A0A8J6T5F0_9DELT</name>
<dbReference type="PANTHER" id="PTHR21660">
    <property type="entry name" value="THIOESTERASE SUPERFAMILY MEMBER-RELATED"/>
    <property type="match status" value="1"/>
</dbReference>
<dbReference type="CDD" id="cd03443">
    <property type="entry name" value="PaaI_thioesterase"/>
    <property type="match status" value="1"/>
</dbReference>
<evidence type="ECO:0000259" key="3">
    <source>
        <dbReference type="Pfam" id="PF03061"/>
    </source>
</evidence>
<dbReference type="PANTHER" id="PTHR21660:SF1">
    <property type="entry name" value="ACYL-COENZYME A THIOESTERASE 13"/>
    <property type="match status" value="1"/>
</dbReference>
<dbReference type="EMBL" id="JACNJD010000384">
    <property type="protein sequence ID" value="MBC8179420.1"/>
    <property type="molecule type" value="Genomic_DNA"/>
</dbReference>
<accession>A0A8J6T5F0</accession>